<reference evidence="1 2" key="1">
    <citation type="submission" date="2019-07" db="EMBL/GenBank/DDBJ databases">
        <title>Whole genome shotgun sequence of Cellulomonas aerilata NBRC 106308.</title>
        <authorList>
            <person name="Hosoyama A."/>
            <person name="Uohara A."/>
            <person name="Ohji S."/>
            <person name="Ichikawa N."/>
        </authorList>
    </citation>
    <scope>NUCLEOTIDE SEQUENCE [LARGE SCALE GENOMIC DNA]</scope>
    <source>
        <strain evidence="1 2">NBRC 106308</strain>
    </source>
</reference>
<accession>A0A512DFT8</accession>
<dbReference type="Proteomes" id="UP000321181">
    <property type="component" value="Unassembled WGS sequence"/>
</dbReference>
<dbReference type="PANTHER" id="PTHR47623">
    <property type="entry name" value="OS09G0287300 PROTEIN"/>
    <property type="match status" value="1"/>
</dbReference>
<dbReference type="OrthoDB" id="9810154at2"/>
<dbReference type="CDD" id="cd07067">
    <property type="entry name" value="HP_PGM_like"/>
    <property type="match status" value="1"/>
</dbReference>
<dbReference type="InterPro" id="IPR013078">
    <property type="entry name" value="His_Pase_superF_clade-1"/>
</dbReference>
<organism evidence="1 2">
    <name type="scientific">Cellulomonas aerilata</name>
    <dbReference type="NCBI Taxonomy" id="515326"/>
    <lineage>
        <taxon>Bacteria</taxon>
        <taxon>Bacillati</taxon>
        <taxon>Actinomycetota</taxon>
        <taxon>Actinomycetes</taxon>
        <taxon>Micrococcales</taxon>
        <taxon>Cellulomonadaceae</taxon>
        <taxon>Cellulomonas</taxon>
    </lineage>
</organism>
<dbReference type="InterPro" id="IPR029033">
    <property type="entry name" value="His_PPase_superfam"/>
</dbReference>
<gene>
    <name evidence="1" type="ORF">CAE01nite_30790</name>
</gene>
<dbReference type="SUPFAM" id="SSF53254">
    <property type="entry name" value="Phosphoglycerate mutase-like"/>
    <property type="match status" value="1"/>
</dbReference>
<dbReference type="Pfam" id="PF00300">
    <property type="entry name" value="His_Phos_1"/>
    <property type="match status" value="1"/>
</dbReference>
<name>A0A512DFT8_9CELL</name>
<evidence type="ECO:0000313" key="1">
    <source>
        <dbReference type="EMBL" id="GEO35354.1"/>
    </source>
</evidence>
<protein>
    <submittedName>
        <fullName evidence="1">Phosphoglycerate mutase</fullName>
    </submittedName>
</protein>
<comment type="caution">
    <text evidence="1">The sequence shown here is derived from an EMBL/GenBank/DDBJ whole genome shotgun (WGS) entry which is preliminary data.</text>
</comment>
<dbReference type="EMBL" id="BJYY01000019">
    <property type="protein sequence ID" value="GEO35354.1"/>
    <property type="molecule type" value="Genomic_DNA"/>
</dbReference>
<proteinExistence type="predicted"/>
<dbReference type="PANTHER" id="PTHR47623:SF1">
    <property type="entry name" value="OS09G0287300 PROTEIN"/>
    <property type="match status" value="1"/>
</dbReference>
<evidence type="ECO:0000313" key="2">
    <source>
        <dbReference type="Proteomes" id="UP000321181"/>
    </source>
</evidence>
<dbReference type="RefSeq" id="WP_146906343.1">
    <property type="nucleotide sequence ID" value="NZ_BAAARM010000005.1"/>
</dbReference>
<dbReference type="SMART" id="SM00855">
    <property type="entry name" value="PGAM"/>
    <property type="match status" value="1"/>
</dbReference>
<dbReference type="AlphaFoldDB" id="A0A512DFT8"/>
<sequence length="179" mass="18954">MSLTSDRTRRLVLLRHAKAEPPGESTGDEVRPLALAGRRQANRVGAVLAAGGLVPELALVSPSVRTRQTWELLRGAFGGAEPEVLHDDVVYSGGVGELVATLREVDERVRTVLVVGHEPTMSSTAAALAGPGSDTAALMRVRAHLSTAAYAVLELEPEHRWDGLAPGSARLRTVVSPDE</sequence>
<keyword evidence="2" id="KW-1185">Reference proteome</keyword>
<dbReference type="Gene3D" id="3.40.50.1240">
    <property type="entry name" value="Phosphoglycerate mutase-like"/>
    <property type="match status" value="1"/>
</dbReference>